<evidence type="ECO:0000259" key="1">
    <source>
        <dbReference type="Pfam" id="PF19898"/>
    </source>
</evidence>
<dbReference type="AlphaFoldDB" id="A0A368MW73"/>
<accession>A0A368MW73</accession>
<organism evidence="3 4">
    <name type="scientific">Chryseobacterium lacus</name>
    <dbReference type="NCBI Taxonomy" id="2058346"/>
    <lineage>
        <taxon>Bacteria</taxon>
        <taxon>Pseudomonadati</taxon>
        <taxon>Bacteroidota</taxon>
        <taxon>Flavobacteriia</taxon>
        <taxon>Flavobacteriales</taxon>
        <taxon>Weeksellaceae</taxon>
        <taxon>Chryseobacterium group</taxon>
        <taxon>Chryseobacterium</taxon>
    </lineage>
</organism>
<evidence type="ECO:0000313" key="3">
    <source>
        <dbReference type="EMBL" id="RCU42452.1"/>
    </source>
</evidence>
<evidence type="ECO:0000259" key="2">
    <source>
        <dbReference type="Pfam" id="PF21957"/>
    </source>
</evidence>
<dbReference type="Pfam" id="PF19898">
    <property type="entry name" value="DUF6371"/>
    <property type="match status" value="1"/>
</dbReference>
<dbReference type="Pfam" id="PF21957">
    <property type="entry name" value="Zn_ribbon_16"/>
    <property type="match status" value="1"/>
</dbReference>
<feature type="domain" description="Zinc beta-ribbon finger putative" evidence="2">
    <location>
        <begin position="3"/>
        <end position="56"/>
    </location>
</feature>
<dbReference type="InterPro" id="IPR047731">
    <property type="entry name" value="Zinc_ribbon_put"/>
</dbReference>
<feature type="domain" description="DUF6371" evidence="1">
    <location>
        <begin position="166"/>
        <end position="338"/>
    </location>
</feature>
<dbReference type="RefSeq" id="WP_114304145.1">
    <property type="nucleotide sequence ID" value="NZ_QPIE01000006.1"/>
</dbReference>
<proteinExistence type="predicted"/>
<dbReference type="OrthoDB" id="1068350at2"/>
<protein>
    <submittedName>
        <fullName evidence="3">Uncharacterized protein</fullName>
    </submittedName>
</protein>
<evidence type="ECO:0000313" key="4">
    <source>
        <dbReference type="Proteomes" id="UP000252172"/>
    </source>
</evidence>
<gene>
    <name evidence="3" type="ORF">DQ356_08950</name>
</gene>
<dbReference type="InterPro" id="IPR045951">
    <property type="entry name" value="DUF6371"/>
</dbReference>
<sequence>MSYRYKLDSSSKKHRCPACNKLRFVRYFDEITATFAAEQYGRCDRESKCGYHSAPPAETLCYFVTTDSIRDISAKAFLVKQGTVEMIIPKKVAFEQLPTGIFIAAYFLQDSKYKCSLKYNENEQKFFSEEGNGTAVQIPVKKVEVQQPVYFDFNTFKSTLKGYEQNTFIQNLLHRVAFPFDAADVIKIIELYRLGTVTKGYRASAITFPFIDVSGNVRTVQVKQFDEQNHTTGTDFLHSIIEKHHTRNNKPLPEWLEAYTKQDKRVSCLFGEHLLSRFPLGPVALVEAPKTAIYGTLYFGSPEIPNNLIWIAVYNKSSFSFDKVQALKGRDVFVFPDLSKDGSTFQEWQRKAKDFEARLPGTKFIFSDLLEQHATPGQRLLGADIADVLANLNPKEFRPKVVKPYEQYTYEERIKAGLQLFTVQELKALAADIFRGSETISYNDITGYLESTGLQGNDVSDLVDILNIQRIIEPVQYPNYNLTDK</sequence>
<reference evidence="3 4" key="1">
    <citation type="submission" date="2018-07" db="EMBL/GenBank/DDBJ databases">
        <title>Chryseobacterium lacus sp. nov., isolated from lake water.</title>
        <authorList>
            <person name="Li C.-M."/>
        </authorList>
    </citation>
    <scope>NUCLEOTIDE SEQUENCE [LARGE SCALE GENOMIC DNA]</scope>
    <source>
        <strain evidence="3 4">YLOS41</strain>
    </source>
</reference>
<dbReference type="EMBL" id="QPIE01000006">
    <property type="protein sequence ID" value="RCU42452.1"/>
    <property type="molecule type" value="Genomic_DNA"/>
</dbReference>
<comment type="caution">
    <text evidence="3">The sequence shown here is derived from an EMBL/GenBank/DDBJ whole genome shotgun (WGS) entry which is preliminary data.</text>
</comment>
<dbReference type="NCBIfam" id="NF040506">
    <property type="entry name" value="PG0870_Nterm"/>
    <property type="match status" value="1"/>
</dbReference>
<dbReference type="Proteomes" id="UP000252172">
    <property type="component" value="Unassembled WGS sequence"/>
</dbReference>
<keyword evidence="4" id="KW-1185">Reference proteome</keyword>
<name>A0A368MW73_9FLAO</name>